<comment type="caution">
    <text evidence="2">The sequence shown here is derived from an EMBL/GenBank/DDBJ whole genome shotgun (WGS) entry which is preliminary data.</text>
</comment>
<evidence type="ECO:0000313" key="3">
    <source>
        <dbReference type="Proteomes" id="UP001597237"/>
    </source>
</evidence>
<reference evidence="3" key="1">
    <citation type="journal article" date="2019" name="Int. J. Syst. Evol. Microbiol.">
        <title>The Global Catalogue of Microorganisms (GCM) 10K type strain sequencing project: providing services to taxonomists for standard genome sequencing and annotation.</title>
        <authorList>
            <consortium name="The Broad Institute Genomics Platform"/>
            <consortium name="The Broad Institute Genome Sequencing Center for Infectious Disease"/>
            <person name="Wu L."/>
            <person name="Ma J."/>
        </authorList>
    </citation>
    <scope>NUCLEOTIDE SEQUENCE [LARGE SCALE GENOMIC DNA]</scope>
    <source>
        <strain evidence="3">DFY28</strain>
    </source>
</reference>
<dbReference type="Gene3D" id="3.40.50.10540">
    <property type="entry name" value="Crotonobetainyl-coa:carnitine coa-transferase, domain 1"/>
    <property type="match status" value="2"/>
</dbReference>
<dbReference type="RefSeq" id="WP_377281279.1">
    <property type="nucleotide sequence ID" value="NZ_JBHRSI010000003.1"/>
</dbReference>
<dbReference type="InterPro" id="IPR003673">
    <property type="entry name" value="CoA-Trfase_fam_III"/>
</dbReference>
<evidence type="ECO:0000256" key="1">
    <source>
        <dbReference type="ARBA" id="ARBA00022679"/>
    </source>
</evidence>
<proteinExistence type="predicted"/>
<dbReference type="Proteomes" id="UP001597237">
    <property type="component" value="Unassembled WGS sequence"/>
</dbReference>
<dbReference type="InterPro" id="IPR044855">
    <property type="entry name" value="CoA-Trfase_III_dom3_sf"/>
</dbReference>
<dbReference type="InterPro" id="IPR023606">
    <property type="entry name" value="CoA-Trfase_III_dom_1_sf"/>
</dbReference>
<gene>
    <name evidence="2" type="ORF">ACFSC0_00645</name>
</gene>
<dbReference type="InterPro" id="IPR050509">
    <property type="entry name" value="CoA-transferase_III"/>
</dbReference>
<dbReference type="SUPFAM" id="SSF89796">
    <property type="entry name" value="CoA-transferase family III (CaiB/BaiF)"/>
    <property type="match status" value="2"/>
</dbReference>
<protein>
    <submittedName>
        <fullName evidence="2">CoA transferase</fullName>
    </submittedName>
</protein>
<evidence type="ECO:0000313" key="2">
    <source>
        <dbReference type="EMBL" id="MFD1781888.1"/>
    </source>
</evidence>
<dbReference type="EMBL" id="JBHUEY010000001">
    <property type="protein sequence ID" value="MFD1781888.1"/>
    <property type="molecule type" value="Genomic_DNA"/>
</dbReference>
<accession>A0ABW4MWH6</accession>
<dbReference type="GO" id="GO:0016740">
    <property type="term" value="F:transferase activity"/>
    <property type="evidence" value="ECO:0007669"/>
    <property type="project" value="UniProtKB-KW"/>
</dbReference>
<dbReference type="PANTHER" id="PTHR48228">
    <property type="entry name" value="SUCCINYL-COA--D-CITRAMALATE COA-TRANSFERASE"/>
    <property type="match status" value="1"/>
</dbReference>
<keyword evidence="3" id="KW-1185">Reference proteome</keyword>
<dbReference type="PANTHER" id="PTHR48228:SF6">
    <property type="entry name" value="L-CARNITINE COA-TRANSFERASE"/>
    <property type="match status" value="1"/>
</dbReference>
<dbReference type="Gene3D" id="3.30.1540.10">
    <property type="entry name" value="formyl-coa transferase, domain 3"/>
    <property type="match status" value="2"/>
</dbReference>
<sequence>MSGLLSGYRVLEVGSLGAACGRFLATLGADVVKVEPPGGDAARRARFDWMARNLGKRSVTVGDSQLRELAARADFVIDDLPARRRAALGLDHATLSAANPGVIAVSITPFGSDGPYADWTGNELVCSALGGTLRVTGYEDRAPVKEAGDACVFHANGAAAAGAMFALVERARSGLGQHVDVSVQETAASRCTNGVLAWQFDKRAMTRTGIHISYGAARVRCIWELKDGYCFHALMSGRIGAPANKALSAWMDELGFDNPMREVDWLAYDRSTLPADVRAVWETAMDAFFRSRTKAEIAGEGRRRGINAVPANAPADILSDPHLAARGFFQEVEAEGRAIVAPAAFVRAGEIAPAARAPEAGEHTEAVLAEWLAAPAARPEPRPRSAGPALAGVKVLDFSWALVGSFTTKNLADYGAEVIKVESATRPCLSRIDVQVGVSRAGQFDDKPWFIHMNTGKQGLRINMKHPRWREVIEPLIDWADIVVENFSPGTMASLGLDYASLKARKPDIIMLSGSVYGQTGPLAREWGVDGTGAALSGRLHLTGWPDRPPVTPSAVPYGDVVLPPYMAAAAAAALDHRRRTGEGIHIDASMYEVCVQQMAGAMLQAQLDAAPERLGNRAPEALFQGVFPTAGDDRWIAIAAEDEAALARLAEQVGQGLPQDLADFEARVAAWTAPQDGADLMARLQAAGIAAGVVQDAAELVDRDPQLAARGFLVGADNPVLGAFAHQGQPYKLSRTPARITTAPGLGQHTETICREIVGLSPEAYAELAAAKLFE</sequence>
<name>A0ABW4MWH6_9CAUL</name>
<keyword evidence="1 2" id="KW-0808">Transferase</keyword>
<organism evidence="2 3">
    <name type="scientific">Phenylobacterium terrae</name>
    <dbReference type="NCBI Taxonomy" id="2665495"/>
    <lineage>
        <taxon>Bacteria</taxon>
        <taxon>Pseudomonadati</taxon>
        <taxon>Pseudomonadota</taxon>
        <taxon>Alphaproteobacteria</taxon>
        <taxon>Caulobacterales</taxon>
        <taxon>Caulobacteraceae</taxon>
        <taxon>Phenylobacterium</taxon>
    </lineage>
</organism>
<dbReference type="Pfam" id="PF02515">
    <property type="entry name" value="CoA_transf_3"/>
    <property type="match status" value="2"/>
</dbReference>